<evidence type="ECO:0000313" key="2">
    <source>
        <dbReference type="EnsemblPlants" id="KRH62436"/>
    </source>
</evidence>
<proteinExistence type="predicted"/>
<gene>
    <name evidence="1" type="ORF">GLYMA_04G108700</name>
</gene>
<dbReference type="Proteomes" id="UP000008827">
    <property type="component" value="Chromosome 4"/>
</dbReference>
<name>A0A0R0KFJ2_SOYBN</name>
<organism evidence="1">
    <name type="scientific">Glycine max</name>
    <name type="common">Soybean</name>
    <name type="synonym">Glycine hispida</name>
    <dbReference type="NCBI Taxonomy" id="3847"/>
    <lineage>
        <taxon>Eukaryota</taxon>
        <taxon>Viridiplantae</taxon>
        <taxon>Streptophyta</taxon>
        <taxon>Embryophyta</taxon>
        <taxon>Tracheophyta</taxon>
        <taxon>Spermatophyta</taxon>
        <taxon>Magnoliopsida</taxon>
        <taxon>eudicotyledons</taxon>
        <taxon>Gunneridae</taxon>
        <taxon>Pentapetalae</taxon>
        <taxon>rosids</taxon>
        <taxon>fabids</taxon>
        <taxon>Fabales</taxon>
        <taxon>Fabaceae</taxon>
        <taxon>Papilionoideae</taxon>
        <taxon>50 kb inversion clade</taxon>
        <taxon>NPAAA clade</taxon>
        <taxon>indigoferoid/millettioid clade</taxon>
        <taxon>Phaseoleae</taxon>
        <taxon>Glycine</taxon>
        <taxon>Glycine subgen. Soja</taxon>
    </lineage>
</organism>
<dbReference type="EnsemblPlants" id="KRH62436">
    <property type="protein sequence ID" value="KRH62436"/>
    <property type="gene ID" value="GLYMA_04G108700"/>
</dbReference>
<protein>
    <submittedName>
        <fullName evidence="1 2">Uncharacterized protein</fullName>
    </submittedName>
</protein>
<dbReference type="EMBL" id="CM000837">
    <property type="protein sequence ID" value="KRH62436.1"/>
    <property type="molecule type" value="Genomic_DNA"/>
</dbReference>
<reference evidence="2" key="2">
    <citation type="submission" date="2018-02" db="UniProtKB">
        <authorList>
            <consortium name="EnsemblPlants"/>
        </authorList>
    </citation>
    <scope>IDENTIFICATION</scope>
    <source>
        <strain evidence="2">Williams 82</strain>
    </source>
</reference>
<dbReference type="InParanoid" id="A0A0R0KFJ2"/>
<sequence length="33" mass="3557">MNRVFASQAPFLDCCFQDHHAVAFSASASDGLI</sequence>
<reference evidence="1 2" key="1">
    <citation type="journal article" date="2010" name="Nature">
        <title>Genome sequence of the palaeopolyploid soybean.</title>
        <authorList>
            <person name="Schmutz J."/>
            <person name="Cannon S.B."/>
            <person name="Schlueter J."/>
            <person name="Ma J."/>
            <person name="Mitros T."/>
            <person name="Nelson W."/>
            <person name="Hyten D.L."/>
            <person name="Song Q."/>
            <person name="Thelen J.J."/>
            <person name="Cheng J."/>
            <person name="Xu D."/>
            <person name="Hellsten U."/>
            <person name="May G.D."/>
            <person name="Yu Y."/>
            <person name="Sakurai T."/>
            <person name="Umezawa T."/>
            <person name="Bhattacharyya M.K."/>
            <person name="Sandhu D."/>
            <person name="Valliyodan B."/>
            <person name="Lindquist E."/>
            <person name="Peto M."/>
            <person name="Grant D."/>
            <person name="Shu S."/>
            <person name="Goodstein D."/>
            <person name="Barry K."/>
            <person name="Futrell-Griggs M."/>
            <person name="Abernathy B."/>
            <person name="Du J."/>
            <person name="Tian Z."/>
            <person name="Zhu L."/>
            <person name="Gill N."/>
            <person name="Joshi T."/>
            <person name="Libault M."/>
            <person name="Sethuraman A."/>
            <person name="Zhang X.-C."/>
            <person name="Shinozaki K."/>
            <person name="Nguyen H.T."/>
            <person name="Wing R.A."/>
            <person name="Cregan P."/>
            <person name="Specht J."/>
            <person name="Grimwood J."/>
            <person name="Rokhsar D."/>
            <person name="Stacey G."/>
            <person name="Shoemaker R.C."/>
            <person name="Jackson S.A."/>
        </authorList>
    </citation>
    <scope>NUCLEOTIDE SEQUENCE</scope>
    <source>
        <strain evidence="2">cv. Williams 82</strain>
        <tissue evidence="1">Callus</tissue>
    </source>
</reference>
<evidence type="ECO:0000313" key="1">
    <source>
        <dbReference type="EMBL" id="KRH62436.1"/>
    </source>
</evidence>
<dbReference type="Gramene" id="KRH62436">
    <property type="protein sequence ID" value="KRH62436"/>
    <property type="gene ID" value="GLYMA_04G108700"/>
</dbReference>
<accession>A0A0R0KFJ2</accession>
<dbReference type="AlphaFoldDB" id="A0A0R0KFJ2"/>
<evidence type="ECO:0000313" key="3">
    <source>
        <dbReference type="Proteomes" id="UP000008827"/>
    </source>
</evidence>
<keyword evidence="3" id="KW-1185">Reference proteome</keyword>
<reference evidence="1" key="3">
    <citation type="submission" date="2018-07" db="EMBL/GenBank/DDBJ databases">
        <title>WGS assembly of Glycine max.</title>
        <authorList>
            <person name="Schmutz J."/>
            <person name="Cannon S."/>
            <person name="Schlueter J."/>
            <person name="Ma J."/>
            <person name="Mitros T."/>
            <person name="Nelson W."/>
            <person name="Hyten D."/>
            <person name="Song Q."/>
            <person name="Thelen J."/>
            <person name="Cheng J."/>
            <person name="Xu D."/>
            <person name="Hellsten U."/>
            <person name="May G."/>
            <person name="Yu Y."/>
            <person name="Sakurai T."/>
            <person name="Umezawa T."/>
            <person name="Bhattacharyya M."/>
            <person name="Sandhu D."/>
            <person name="Valliyodan B."/>
            <person name="Lindquist E."/>
            <person name="Peto M."/>
            <person name="Grant D."/>
            <person name="Shu S."/>
            <person name="Goodstein D."/>
            <person name="Barry K."/>
            <person name="Futrell-Griggs M."/>
            <person name="Abernathy B."/>
            <person name="Du J."/>
            <person name="Tian Z."/>
            <person name="Zhu L."/>
            <person name="Gill N."/>
            <person name="Joshi T."/>
            <person name="Libault M."/>
            <person name="Sethuraman A."/>
            <person name="Zhang X."/>
            <person name="Shinozaki K."/>
            <person name="Nguyen H."/>
            <person name="Wing R."/>
            <person name="Cregan P."/>
            <person name="Specht J."/>
            <person name="Grimwood J."/>
            <person name="Rokhsar D."/>
            <person name="Stacey G."/>
            <person name="Shoemaker R."/>
            <person name="Jackson S."/>
        </authorList>
    </citation>
    <scope>NUCLEOTIDE SEQUENCE</scope>
    <source>
        <tissue evidence="1">Callus</tissue>
    </source>
</reference>